<evidence type="ECO:0000313" key="2">
    <source>
        <dbReference type="EMBL" id="GLK56539.1"/>
    </source>
</evidence>
<keyword evidence="3" id="KW-0808">Transferase</keyword>
<reference evidence="2" key="1">
    <citation type="journal article" date="2014" name="Int. J. Syst. Evol. Microbiol.">
        <title>Complete genome sequence of Corynebacterium casei LMG S-19264T (=DSM 44701T), isolated from a smear-ripened cheese.</title>
        <authorList>
            <consortium name="US DOE Joint Genome Institute (JGI-PGF)"/>
            <person name="Walter F."/>
            <person name="Albersmeier A."/>
            <person name="Kalinowski J."/>
            <person name="Ruckert C."/>
        </authorList>
    </citation>
    <scope>NUCLEOTIDE SEQUENCE</scope>
    <source>
        <strain evidence="2">VKM B-1606</strain>
    </source>
</reference>
<dbReference type="Proteomes" id="UP000758856">
    <property type="component" value="Unassembled WGS sequence"/>
</dbReference>
<organism evidence="2 5">
    <name type="scientific">Methylopila capsulata</name>
    <dbReference type="NCBI Taxonomy" id="61654"/>
    <lineage>
        <taxon>Bacteria</taxon>
        <taxon>Pseudomonadati</taxon>
        <taxon>Pseudomonadota</taxon>
        <taxon>Alphaproteobacteria</taxon>
        <taxon>Hyphomicrobiales</taxon>
        <taxon>Methylopilaceae</taxon>
        <taxon>Methylopila</taxon>
    </lineage>
</organism>
<dbReference type="EMBL" id="JAFBCY010000003">
    <property type="protein sequence ID" value="MBM7852330.1"/>
    <property type="molecule type" value="Genomic_DNA"/>
</dbReference>
<proteinExistence type="predicted"/>
<dbReference type="AlphaFoldDB" id="A0A9W6IVV2"/>
<accession>A0A9W6IVV2</accession>
<keyword evidence="1" id="KW-0812">Transmembrane</keyword>
<evidence type="ECO:0000313" key="4">
    <source>
        <dbReference type="Proteomes" id="UP000758856"/>
    </source>
</evidence>
<feature type="transmembrane region" description="Helical" evidence="1">
    <location>
        <begin position="42"/>
        <end position="67"/>
    </location>
</feature>
<gene>
    <name evidence="2" type="ORF">GCM10008170_25580</name>
    <name evidence="3" type="ORF">JOD31_002572</name>
</gene>
<dbReference type="Proteomes" id="UP001143400">
    <property type="component" value="Unassembled WGS sequence"/>
</dbReference>
<comment type="caution">
    <text evidence="2">The sequence shown here is derived from an EMBL/GenBank/DDBJ whole genome shotgun (WGS) entry which is preliminary data.</text>
</comment>
<reference evidence="3 4" key="2">
    <citation type="submission" date="2021-01" db="EMBL/GenBank/DDBJ databases">
        <title>Genomic Encyclopedia of Type Strains, Phase IV (KMG-IV): sequencing the most valuable type-strain genomes for metagenomic binning, comparative biology and taxonomic classification.</title>
        <authorList>
            <person name="Goeker M."/>
        </authorList>
    </citation>
    <scope>NUCLEOTIDE SEQUENCE [LARGE SCALE GENOMIC DNA]</scope>
    <source>
        <strain evidence="3 4">DSM 6130</strain>
    </source>
</reference>
<keyword evidence="4" id="KW-1185">Reference proteome</keyword>
<name>A0A9W6IVV2_9HYPH</name>
<dbReference type="GO" id="GO:0008444">
    <property type="term" value="F:CDP-diacylglycerol-glycerol-3-phosphate 3-phosphatidyltransferase activity"/>
    <property type="evidence" value="ECO:0007669"/>
    <property type="project" value="UniProtKB-EC"/>
</dbReference>
<evidence type="ECO:0000256" key="1">
    <source>
        <dbReference type="SAM" id="Phobius"/>
    </source>
</evidence>
<evidence type="ECO:0000313" key="3">
    <source>
        <dbReference type="EMBL" id="MBM7852330.1"/>
    </source>
</evidence>
<protein>
    <submittedName>
        <fullName evidence="2">CDP-diacylglycerol--glycerol-3-phosphate 3-phosphatidyltransferase</fullName>
        <ecNumber evidence="3">2.7.8.5</ecNumber>
    </submittedName>
</protein>
<dbReference type="Gene3D" id="1.20.120.1760">
    <property type="match status" value="1"/>
</dbReference>
<evidence type="ECO:0000313" key="5">
    <source>
        <dbReference type="Proteomes" id="UP001143400"/>
    </source>
</evidence>
<dbReference type="EMBL" id="BSFF01000003">
    <property type="protein sequence ID" value="GLK56539.1"/>
    <property type="molecule type" value="Genomic_DNA"/>
</dbReference>
<reference evidence="2" key="3">
    <citation type="submission" date="2023-01" db="EMBL/GenBank/DDBJ databases">
        <authorList>
            <person name="Sun Q."/>
            <person name="Evtushenko L."/>
        </authorList>
    </citation>
    <scope>NUCLEOTIDE SEQUENCE</scope>
    <source>
        <strain evidence="2">VKM B-1606</strain>
    </source>
</reference>
<keyword evidence="1" id="KW-0472">Membrane</keyword>
<dbReference type="EC" id="2.7.8.5" evidence="3"/>
<sequence length="214" mass="21917">MQPGALNDGDGPGRRPIASRSSGWAIRLAGGLARTDVTPNQISVASVLFAGVGCALIAVGHTPLAWLAAAACVQLRLVCNLLDGMVAVEGGKKSAVGAIYNEFPDRIADTLLLVAVGYAAGVPWLGWAAALAAALTAYVRVFGGSLGLPQDFSGVMAKQRRMAALTAALVAQSVEWTFSDTRWSLLVAVALIAAGSLVTCVTRTAAIATKLRAT</sequence>
<feature type="transmembrane region" description="Helical" evidence="1">
    <location>
        <begin position="111"/>
        <end position="139"/>
    </location>
</feature>
<keyword evidence="1" id="KW-1133">Transmembrane helix</keyword>
<feature type="transmembrane region" description="Helical" evidence="1">
    <location>
        <begin position="183"/>
        <end position="202"/>
    </location>
</feature>
<dbReference type="InterPro" id="IPR043130">
    <property type="entry name" value="CDP-OH_PTrfase_TM_dom"/>
</dbReference>